<dbReference type="AlphaFoldDB" id="A0A8I1A3E4"/>
<gene>
    <name evidence="2" type="ORF">I3517_22315</name>
</gene>
<evidence type="ECO:0000313" key="2">
    <source>
        <dbReference type="EMBL" id="MBH5145340.1"/>
    </source>
</evidence>
<dbReference type="RefSeq" id="WP_197941620.1">
    <property type="nucleotide sequence ID" value="NZ_JAECSB010000075.1"/>
</dbReference>
<sequence>MQMTDVDDFAGIMLDSYDETATLARAFFTEQDWPMTVLAKAQVFRSFVQSRVVKDDRYALDPLYASMGRVLVTDAIIGSDLLVRSQNALQIESELAEPTLDLAVKRALSGVKLLVYKFDQGGLSLSWCESYAKNGGRRLLPDGQPEQIGYWPSTSISKEGTGEFDQGAGTNWDQVGDISDDTGTDA</sequence>
<evidence type="ECO:0000313" key="3">
    <source>
        <dbReference type="Proteomes" id="UP000627573"/>
    </source>
</evidence>
<comment type="caution">
    <text evidence="2">The sequence shown here is derived from an EMBL/GenBank/DDBJ whole genome shotgun (WGS) entry which is preliminary data.</text>
</comment>
<dbReference type="Proteomes" id="UP000627573">
    <property type="component" value="Unassembled WGS sequence"/>
</dbReference>
<dbReference type="EMBL" id="JAECSB010000075">
    <property type="protein sequence ID" value="MBH5145340.1"/>
    <property type="molecule type" value="Genomic_DNA"/>
</dbReference>
<accession>A0A8I1A3E4</accession>
<organism evidence="2 3">
    <name type="scientific">Rhodococcus erythropolis</name>
    <name type="common">Arthrobacter picolinophilus</name>
    <dbReference type="NCBI Taxonomy" id="1833"/>
    <lineage>
        <taxon>Bacteria</taxon>
        <taxon>Bacillati</taxon>
        <taxon>Actinomycetota</taxon>
        <taxon>Actinomycetes</taxon>
        <taxon>Mycobacteriales</taxon>
        <taxon>Nocardiaceae</taxon>
        <taxon>Rhodococcus</taxon>
        <taxon>Rhodococcus erythropolis group</taxon>
    </lineage>
</organism>
<keyword evidence="3" id="KW-1185">Reference proteome</keyword>
<feature type="region of interest" description="Disordered" evidence="1">
    <location>
        <begin position="153"/>
        <end position="186"/>
    </location>
</feature>
<reference evidence="2 3" key="1">
    <citation type="submission" date="2020-12" db="EMBL/GenBank/DDBJ databases">
        <title>Draft genome sequence of furan degrading bacterial strain FUR100.</title>
        <authorList>
            <person name="Woiski C."/>
        </authorList>
    </citation>
    <scope>NUCLEOTIDE SEQUENCE [LARGE SCALE GENOMIC DNA]</scope>
    <source>
        <strain evidence="2 3">FUR100</strain>
    </source>
</reference>
<evidence type="ECO:0000256" key="1">
    <source>
        <dbReference type="SAM" id="MobiDB-lite"/>
    </source>
</evidence>
<protein>
    <submittedName>
        <fullName evidence="2">Uncharacterized protein</fullName>
    </submittedName>
</protein>
<proteinExistence type="predicted"/>
<name>A0A8I1A3E4_RHOER</name>